<name>A0A4Q0UB86_9BACT</name>
<proteinExistence type="predicted"/>
<reference evidence="1" key="2">
    <citation type="submission" date="2021-09" db="EMBL/GenBank/DDBJ databases">
        <authorList>
            <person name="Gilroy R."/>
        </authorList>
    </citation>
    <scope>NUCLEOTIDE SEQUENCE</scope>
    <source>
        <strain evidence="1">4100</strain>
    </source>
</reference>
<evidence type="ECO:0000313" key="1">
    <source>
        <dbReference type="EMBL" id="HJE38646.1"/>
    </source>
</evidence>
<evidence type="ECO:0000313" key="2">
    <source>
        <dbReference type="Proteomes" id="UP000711407"/>
    </source>
</evidence>
<dbReference type="InterPro" id="IPR010181">
    <property type="entry name" value="CGCAxxGCC_motif"/>
</dbReference>
<dbReference type="Pfam" id="PF09719">
    <property type="entry name" value="C_GCAxxG_C_C"/>
    <property type="match status" value="1"/>
</dbReference>
<dbReference type="EMBL" id="DYXT01000017">
    <property type="protein sequence ID" value="HJE38646.1"/>
    <property type="molecule type" value="Genomic_DNA"/>
</dbReference>
<sequence length="135" mass="14858">MKYSIAERQKRAEELRSQGYNCAQCVMMVFDDVTGLDESIAARMLAGFGSGMGQAKEVCGTLAAATALRGVLYYKSPADKINVYKANTAFNDAFEERNGSTRCGELKRGGKPCLQLIKYVIEMMALEIEDGKQHN</sequence>
<dbReference type="NCBIfam" id="TIGR01909">
    <property type="entry name" value="C_GCAxxG_C_C"/>
    <property type="match status" value="1"/>
</dbReference>
<gene>
    <name evidence="1" type="ORF">K8V47_02635</name>
</gene>
<comment type="caution">
    <text evidence="1">The sequence shown here is derived from an EMBL/GenBank/DDBJ whole genome shotgun (WGS) entry which is preliminary data.</text>
</comment>
<dbReference type="AlphaFoldDB" id="A0A4Q0UB86"/>
<reference evidence="1" key="1">
    <citation type="journal article" date="2021" name="PeerJ">
        <title>Extensive microbial diversity within the chicken gut microbiome revealed by metagenomics and culture.</title>
        <authorList>
            <person name="Gilroy R."/>
            <person name="Ravi A."/>
            <person name="Getino M."/>
            <person name="Pursley I."/>
            <person name="Horton D.L."/>
            <person name="Alikhan N.F."/>
            <person name="Baker D."/>
            <person name="Gharbi K."/>
            <person name="Hall N."/>
            <person name="Watson M."/>
            <person name="Adriaenssens E.M."/>
            <person name="Foster-Nyarko E."/>
            <person name="Jarju S."/>
            <person name="Secka A."/>
            <person name="Antonio M."/>
            <person name="Oren A."/>
            <person name="Chaudhuri R.R."/>
            <person name="La Ragione R."/>
            <person name="Hildebrand F."/>
            <person name="Pallen M.J."/>
        </authorList>
    </citation>
    <scope>NUCLEOTIDE SEQUENCE</scope>
    <source>
        <strain evidence="1">4100</strain>
    </source>
</reference>
<dbReference type="Proteomes" id="UP000711407">
    <property type="component" value="Unassembled WGS sequence"/>
</dbReference>
<accession>A0A4Q0UB86</accession>
<protein>
    <submittedName>
        <fullName evidence="1">C-GCAxxG-C-C family protein</fullName>
    </submittedName>
</protein>
<organism evidence="1 2">
    <name type="scientific">Candidatus Amulumruptor caecigallinarius</name>
    <dbReference type="NCBI Taxonomy" id="2109911"/>
    <lineage>
        <taxon>Bacteria</taxon>
        <taxon>Pseudomonadati</taxon>
        <taxon>Bacteroidota</taxon>
        <taxon>Bacteroidia</taxon>
        <taxon>Bacteroidales</taxon>
        <taxon>Muribaculaceae</taxon>
        <taxon>Candidatus Amulumruptor</taxon>
    </lineage>
</organism>